<dbReference type="PANTHER" id="PTHR43155">
    <property type="entry name" value="CYCLIC DI-GMP PHOSPHODIESTERASE PA4108-RELATED"/>
    <property type="match status" value="1"/>
</dbReference>
<dbReference type="EMBL" id="SOEG01000022">
    <property type="protein sequence ID" value="TDX48992.1"/>
    <property type="molecule type" value="Genomic_DNA"/>
</dbReference>
<keyword evidence="3" id="KW-1185">Reference proteome</keyword>
<dbReference type="PROSITE" id="PS51832">
    <property type="entry name" value="HD_GYP"/>
    <property type="match status" value="1"/>
</dbReference>
<evidence type="ECO:0000313" key="2">
    <source>
        <dbReference type="EMBL" id="TDX48992.1"/>
    </source>
</evidence>
<gene>
    <name evidence="2" type="ORF">C7959_1226</name>
</gene>
<evidence type="ECO:0000259" key="1">
    <source>
        <dbReference type="PROSITE" id="PS51832"/>
    </source>
</evidence>
<protein>
    <submittedName>
        <fullName evidence="2">Putative nucleotidyltransferase with HDIG domain</fullName>
    </submittedName>
</protein>
<dbReference type="RefSeq" id="WP_134117619.1">
    <property type="nucleotide sequence ID" value="NZ_SOEG01000022.1"/>
</dbReference>
<organism evidence="2 3">
    <name type="scientific">Orenia marismortui</name>
    <dbReference type="NCBI Taxonomy" id="46469"/>
    <lineage>
        <taxon>Bacteria</taxon>
        <taxon>Bacillati</taxon>
        <taxon>Bacillota</taxon>
        <taxon>Clostridia</taxon>
        <taxon>Halanaerobiales</taxon>
        <taxon>Halobacteroidaceae</taxon>
        <taxon>Orenia</taxon>
    </lineage>
</organism>
<dbReference type="CDD" id="cd00077">
    <property type="entry name" value="HDc"/>
    <property type="match status" value="1"/>
</dbReference>
<evidence type="ECO:0000313" key="3">
    <source>
        <dbReference type="Proteomes" id="UP000295832"/>
    </source>
</evidence>
<dbReference type="PANTHER" id="PTHR43155:SF2">
    <property type="entry name" value="CYCLIC DI-GMP PHOSPHODIESTERASE PA4108"/>
    <property type="match status" value="1"/>
</dbReference>
<dbReference type="Gene3D" id="1.10.3210.10">
    <property type="entry name" value="Hypothetical protein af1432"/>
    <property type="match status" value="1"/>
</dbReference>
<dbReference type="STRING" id="926561.GCA_000379025_00620"/>
<dbReference type="AlphaFoldDB" id="A0A4V6QB72"/>
<dbReference type="SMART" id="SM00471">
    <property type="entry name" value="HDc"/>
    <property type="match status" value="1"/>
</dbReference>
<proteinExistence type="predicted"/>
<dbReference type="InterPro" id="IPR003607">
    <property type="entry name" value="HD/PDEase_dom"/>
</dbReference>
<comment type="caution">
    <text evidence="2">The sequence shown here is derived from an EMBL/GenBank/DDBJ whole genome shotgun (WGS) entry which is preliminary data.</text>
</comment>
<dbReference type="InterPro" id="IPR006675">
    <property type="entry name" value="HDIG_dom"/>
</dbReference>
<accession>A0A4V6QB72</accession>
<sequence>MRIIHVENLNQKMKLAKPVYHQDRLLLNTGCDNLQNYKSRLLELGINYIYINDKMSQDIEIPEIINSETRKKGIITIKKTLKNISNNKKINIKEVKLVVKDIIDDILNNQNILVNLSYINDYDSYTFSHSVNVAVLSLILGKNLGYNSKKLLQLGVGALLHDIGKVSIPEEILKKKGKLTDKEFKIIQKHPALGYKNLKIYNQISPLSRTIILHHHEKVNGSGYPKGLKQNQLHEFIRIVTIADVFDALTSDRCYRNKWPIAKAVELLISNSNTEFDTDLVNKFIQNIAIYPNGTLVKLSNGQTAIVKEQNNDFPTRPVIKIVKDKLGNDLKEYHEINLITQHNITIVSDEDAKKLG</sequence>
<reference evidence="2 3" key="1">
    <citation type="submission" date="2019-03" db="EMBL/GenBank/DDBJ databases">
        <title>Subsurface microbial communities from deep shales in Ohio and West Virginia, USA.</title>
        <authorList>
            <person name="Wrighton K."/>
        </authorList>
    </citation>
    <scope>NUCLEOTIDE SEQUENCE [LARGE SCALE GENOMIC DNA]</scope>
    <source>
        <strain evidence="2 3">MSL 6dP</strain>
    </source>
</reference>
<dbReference type="NCBIfam" id="TIGR00277">
    <property type="entry name" value="HDIG"/>
    <property type="match status" value="1"/>
</dbReference>
<name>A0A4V6QB72_9FIRM</name>
<dbReference type="Pfam" id="PF13487">
    <property type="entry name" value="HD_5"/>
    <property type="match status" value="1"/>
</dbReference>
<feature type="domain" description="HD-GYP" evidence="1">
    <location>
        <begin position="104"/>
        <end position="300"/>
    </location>
</feature>
<dbReference type="Proteomes" id="UP000295832">
    <property type="component" value="Unassembled WGS sequence"/>
</dbReference>
<keyword evidence="2" id="KW-0808">Transferase</keyword>
<dbReference type="GO" id="GO:0016740">
    <property type="term" value="F:transferase activity"/>
    <property type="evidence" value="ECO:0007669"/>
    <property type="project" value="UniProtKB-KW"/>
</dbReference>
<dbReference type="SUPFAM" id="SSF109604">
    <property type="entry name" value="HD-domain/PDEase-like"/>
    <property type="match status" value="1"/>
</dbReference>
<dbReference type="InterPro" id="IPR037522">
    <property type="entry name" value="HD_GYP_dom"/>
</dbReference>